<accession>A0AA39U2P5</accession>
<organism evidence="2 3">
    <name type="scientific">Immersiella caudata</name>
    <dbReference type="NCBI Taxonomy" id="314043"/>
    <lineage>
        <taxon>Eukaryota</taxon>
        <taxon>Fungi</taxon>
        <taxon>Dikarya</taxon>
        <taxon>Ascomycota</taxon>
        <taxon>Pezizomycotina</taxon>
        <taxon>Sordariomycetes</taxon>
        <taxon>Sordariomycetidae</taxon>
        <taxon>Sordariales</taxon>
        <taxon>Lasiosphaeriaceae</taxon>
        <taxon>Immersiella</taxon>
    </lineage>
</organism>
<name>A0AA39U2P5_9PEZI</name>
<protein>
    <submittedName>
        <fullName evidence="2">Uncharacterized protein</fullName>
    </submittedName>
</protein>
<feature type="region of interest" description="Disordered" evidence="1">
    <location>
        <begin position="34"/>
        <end position="63"/>
    </location>
</feature>
<sequence>MEQPCASTLVQPWREWYKPVDGPLGARMIIPYMAAGNGGGAGGDGPPPEKPESEDKKPEEELK</sequence>
<reference evidence="2" key="1">
    <citation type="submission" date="2023-06" db="EMBL/GenBank/DDBJ databases">
        <title>Genome-scale phylogeny and comparative genomics of the fungal order Sordariales.</title>
        <authorList>
            <consortium name="Lawrence Berkeley National Laboratory"/>
            <person name="Hensen N."/>
            <person name="Bonometti L."/>
            <person name="Westerberg I."/>
            <person name="Brannstrom I.O."/>
            <person name="Guillou S."/>
            <person name="Cros-Aarteil S."/>
            <person name="Calhoun S."/>
            <person name="Haridas S."/>
            <person name="Kuo A."/>
            <person name="Mondo S."/>
            <person name="Pangilinan J."/>
            <person name="Riley R."/>
            <person name="Labutti K."/>
            <person name="Andreopoulos B."/>
            <person name="Lipzen A."/>
            <person name="Chen C."/>
            <person name="Yanf M."/>
            <person name="Daum C."/>
            <person name="Ng V."/>
            <person name="Clum A."/>
            <person name="Steindorff A."/>
            <person name="Ohm R."/>
            <person name="Martin F."/>
            <person name="Silar P."/>
            <person name="Natvig D."/>
            <person name="Lalanne C."/>
            <person name="Gautier V."/>
            <person name="Ament-Velasquez S.L."/>
            <person name="Kruys A."/>
            <person name="Hutchinson M.I."/>
            <person name="Powell A.J."/>
            <person name="Barry K."/>
            <person name="Miller A.N."/>
            <person name="Grigoriev I.V."/>
            <person name="Debuchy R."/>
            <person name="Gladieux P."/>
            <person name="Thoren M.H."/>
            <person name="Johannesson H."/>
        </authorList>
    </citation>
    <scope>NUCLEOTIDE SEQUENCE</scope>
    <source>
        <strain evidence="2">CBS 606.72</strain>
    </source>
</reference>
<evidence type="ECO:0000256" key="1">
    <source>
        <dbReference type="SAM" id="MobiDB-lite"/>
    </source>
</evidence>
<dbReference type="EMBL" id="JAULSU010000007">
    <property type="protein sequence ID" value="KAK0611223.1"/>
    <property type="molecule type" value="Genomic_DNA"/>
</dbReference>
<keyword evidence="3" id="KW-1185">Reference proteome</keyword>
<proteinExistence type="predicted"/>
<dbReference type="Proteomes" id="UP001175000">
    <property type="component" value="Unassembled WGS sequence"/>
</dbReference>
<dbReference type="AlphaFoldDB" id="A0AA39U2P5"/>
<evidence type="ECO:0000313" key="3">
    <source>
        <dbReference type="Proteomes" id="UP001175000"/>
    </source>
</evidence>
<comment type="caution">
    <text evidence="2">The sequence shown here is derived from an EMBL/GenBank/DDBJ whole genome shotgun (WGS) entry which is preliminary data.</text>
</comment>
<feature type="compositionally biased region" description="Basic and acidic residues" evidence="1">
    <location>
        <begin position="47"/>
        <end position="63"/>
    </location>
</feature>
<evidence type="ECO:0000313" key="2">
    <source>
        <dbReference type="EMBL" id="KAK0611223.1"/>
    </source>
</evidence>
<gene>
    <name evidence="2" type="ORF">B0T14DRAFT_571139</name>
</gene>